<dbReference type="Pfam" id="PF13148">
    <property type="entry name" value="DUF3987"/>
    <property type="match status" value="1"/>
</dbReference>
<dbReference type="EnsemblMetazoa" id="CLYHEMT009255.1">
    <property type="protein sequence ID" value="CLYHEMP009255.1"/>
    <property type="gene ID" value="CLYHEMG009255"/>
</dbReference>
<sequence>MDPTEKKKLYVEGNSFDWTKVPAVLRKELESLAQSMNQDAMTILLSLLTVFSACIGHTQVVISNKWKENTLIWAMICAESGRGKSVVYAFAKSIIEKVKTNVHYNEERKGRDITVPNTTWDKLGDIMANNGARIYGMFDEVMGFFSQHGIYTNRTKITECKELRDLLRLYNCDDLRRETVTGNANYKMTLSQFTILGLTQPDSAIALMKDENGQRSGFPFRFIWYFPEPKFSSLADLLSPDPIDQEVFESALVKYLTLKYERSDENCTYTTEDKVLSVRPTLEQYTLSPTALEMFREFHDHVELGILKKYLFNLIISGAYSKAKGMALRVALVVQHLLNFINEYKQNTKDHGGENSQEAPSEMSDHGGENSREAPSEMSDADDNEIGVDALNIAISIVQLSLNQTCLINFGDMLGNANSIPTNLQYSLDIELMRKLLLINSSIISMSVLINDHFARPNIKTINKKAVETEGAALMRVFRKLNDLKLGRFVQLKGSKNHRPVYFFKKKENVCEETKNENLENLGISAEDFAAHEEAHEQLNDDEEEHRKAYVAKEKWVESDFTPEDIIQATPSTPKKRKNSGGDPIAEKKKHVEDSEDKD</sequence>
<reference evidence="2" key="1">
    <citation type="submission" date="2021-01" db="UniProtKB">
        <authorList>
            <consortium name="EnsemblMetazoa"/>
        </authorList>
    </citation>
    <scope>IDENTIFICATION</scope>
</reference>
<proteinExistence type="predicted"/>
<feature type="region of interest" description="Disordered" evidence="1">
    <location>
        <begin position="561"/>
        <end position="599"/>
    </location>
</feature>
<name>A0A7M5VDD9_9CNID</name>
<feature type="compositionally biased region" description="Basic and acidic residues" evidence="1">
    <location>
        <begin position="363"/>
        <end position="375"/>
    </location>
</feature>
<dbReference type="RefSeq" id="XP_066925372.1">
    <property type="nucleotide sequence ID" value="XM_067069271.1"/>
</dbReference>
<feature type="region of interest" description="Disordered" evidence="1">
    <location>
        <begin position="348"/>
        <end position="381"/>
    </location>
</feature>
<dbReference type="AlphaFoldDB" id="A0A7M5VDD9"/>
<dbReference type="InterPro" id="IPR025048">
    <property type="entry name" value="DUF3987"/>
</dbReference>
<dbReference type="OrthoDB" id="5985115at2759"/>
<evidence type="ECO:0008006" key="4">
    <source>
        <dbReference type="Google" id="ProtNLM"/>
    </source>
</evidence>
<dbReference type="GeneID" id="136812745"/>
<evidence type="ECO:0000313" key="2">
    <source>
        <dbReference type="EnsemblMetazoa" id="CLYHEMP009255.1"/>
    </source>
</evidence>
<dbReference type="Proteomes" id="UP000594262">
    <property type="component" value="Unplaced"/>
</dbReference>
<dbReference type="RefSeq" id="XP_066925371.1">
    <property type="nucleotide sequence ID" value="XM_067069270.1"/>
</dbReference>
<organism evidence="2 3">
    <name type="scientific">Clytia hemisphaerica</name>
    <dbReference type="NCBI Taxonomy" id="252671"/>
    <lineage>
        <taxon>Eukaryota</taxon>
        <taxon>Metazoa</taxon>
        <taxon>Cnidaria</taxon>
        <taxon>Hydrozoa</taxon>
        <taxon>Hydroidolina</taxon>
        <taxon>Leptothecata</taxon>
        <taxon>Obeliida</taxon>
        <taxon>Clytiidae</taxon>
        <taxon>Clytia</taxon>
    </lineage>
</organism>
<keyword evidence="3" id="KW-1185">Reference proteome</keyword>
<accession>A0A7M5VDD9</accession>
<protein>
    <recommendedName>
        <fullName evidence="4">DUF3987 domain-containing protein</fullName>
    </recommendedName>
</protein>
<evidence type="ECO:0000313" key="3">
    <source>
        <dbReference type="Proteomes" id="UP000594262"/>
    </source>
</evidence>
<evidence type="ECO:0000256" key="1">
    <source>
        <dbReference type="SAM" id="MobiDB-lite"/>
    </source>
</evidence>